<evidence type="ECO:0000313" key="1">
    <source>
        <dbReference type="EMBL" id="CAG7644266.1"/>
    </source>
</evidence>
<dbReference type="Proteomes" id="UP000730618">
    <property type="component" value="Unassembled WGS sequence"/>
</dbReference>
<sequence length="213" mass="25092">MQWGDVQEPYRIRKLTFQLQDTDCLLTWQWPKGVDSVYIYGFNGEEIGLTPNHLPEPERMKLFTREEYKAHSGYRVRLDRFGRWGYRVFPCLPQDGRRTALRQLDEDNLVFVRAGRAKIRCTVRYGNRWFGKYKSVRMELYCEVPVPKEALCYVKKEGGYPAHKEDGIVYPFLHDFAAGRTVLPEAEIGRNSYIRLFLSDGRTYGDLFELITE</sequence>
<evidence type="ECO:0000313" key="2">
    <source>
        <dbReference type="Proteomes" id="UP000730618"/>
    </source>
</evidence>
<comment type="caution">
    <text evidence="1">The sequence shown here is derived from an EMBL/GenBank/DDBJ whole genome shotgun (WGS) entry which is preliminary data.</text>
</comment>
<dbReference type="RefSeq" id="WP_218099523.1">
    <property type="nucleotide sequence ID" value="NZ_CAJVCE010000008.1"/>
</dbReference>
<gene>
    <name evidence="1" type="ORF">PAECIP111802_03206</name>
</gene>
<dbReference type="EMBL" id="CAJVCE010000008">
    <property type="protein sequence ID" value="CAG7644266.1"/>
    <property type="molecule type" value="Genomic_DNA"/>
</dbReference>
<name>A0ABM8VIJ6_9BACL</name>
<protein>
    <recommendedName>
        <fullName evidence="3">Beta-mannanase</fullName>
    </recommendedName>
</protein>
<evidence type="ECO:0008006" key="3">
    <source>
        <dbReference type="Google" id="ProtNLM"/>
    </source>
</evidence>
<keyword evidence="2" id="KW-1185">Reference proteome</keyword>
<reference evidence="1 2" key="1">
    <citation type="submission" date="2021-06" db="EMBL/GenBank/DDBJ databases">
        <authorList>
            <person name="Criscuolo A."/>
        </authorList>
    </citation>
    <scope>NUCLEOTIDE SEQUENCE [LARGE SCALE GENOMIC DNA]</scope>
    <source>
        <strain evidence="2">CIP 111802</strain>
    </source>
</reference>
<proteinExistence type="predicted"/>
<accession>A0ABM8VIJ6</accession>
<organism evidence="1 2">
    <name type="scientific">Paenibacillus allorhizosphaerae</name>
    <dbReference type="NCBI Taxonomy" id="2849866"/>
    <lineage>
        <taxon>Bacteria</taxon>
        <taxon>Bacillati</taxon>
        <taxon>Bacillota</taxon>
        <taxon>Bacilli</taxon>
        <taxon>Bacillales</taxon>
        <taxon>Paenibacillaceae</taxon>
        <taxon>Paenibacillus</taxon>
    </lineage>
</organism>